<dbReference type="CDD" id="cd18088">
    <property type="entry name" value="Nep1-like"/>
    <property type="match status" value="1"/>
</dbReference>
<dbReference type="eggNOG" id="arCOG04122">
    <property type="taxonomic scope" value="Archaea"/>
</dbReference>
<dbReference type="GO" id="GO:0019843">
    <property type="term" value="F:rRNA binding"/>
    <property type="evidence" value="ECO:0007669"/>
    <property type="project" value="UniProtKB-KW"/>
</dbReference>
<keyword evidence="5" id="KW-0808">Transferase</keyword>
<evidence type="ECO:0000256" key="7">
    <source>
        <dbReference type="ARBA" id="ARBA00022730"/>
    </source>
</evidence>
<dbReference type="Pfam" id="PF03587">
    <property type="entry name" value="EMG1"/>
    <property type="match status" value="1"/>
</dbReference>
<evidence type="ECO:0000313" key="10">
    <source>
        <dbReference type="Proteomes" id="UP000010469"/>
    </source>
</evidence>
<dbReference type="GO" id="GO:0070475">
    <property type="term" value="P:rRNA base methylation"/>
    <property type="evidence" value="ECO:0007669"/>
    <property type="project" value="InterPro"/>
</dbReference>
<evidence type="ECO:0000256" key="5">
    <source>
        <dbReference type="ARBA" id="ARBA00022679"/>
    </source>
</evidence>
<evidence type="ECO:0000256" key="4">
    <source>
        <dbReference type="ARBA" id="ARBA00022603"/>
    </source>
</evidence>
<keyword evidence="10" id="KW-1185">Reference proteome</keyword>
<keyword evidence="8" id="KW-0694">RNA-binding</keyword>
<evidence type="ECO:0000256" key="8">
    <source>
        <dbReference type="ARBA" id="ARBA00022884"/>
    </source>
</evidence>
<keyword evidence="4" id="KW-0489">Methyltransferase</keyword>
<gene>
    <name evidence="9" type="ordered locus">Calag_0033</name>
</gene>
<dbReference type="Proteomes" id="UP000010469">
    <property type="component" value="Chromosome"/>
</dbReference>
<dbReference type="OrthoDB" id="7612at2157"/>
<dbReference type="PANTHER" id="PTHR12636">
    <property type="entry name" value="NEP1/MRA1"/>
    <property type="match status" value="1"/>
</dbReference>
<dbReference type="GeneID" id="14211293"/>
<evidence type="ECO:0000313" key="9">
    <source>
        <dbReference type="EMBL" id="AFZ69826.1"/>
    </source>
</evidence>
<reference evidence="10" key="1">
    <citation type="submission" date="2012-03" db="EMBL/GenBank/DDBJ databases">
        <title>Complete genome of Caldisphaera lagunensis DSM 15908.</title>
        <authorList>
            <person name="Lucas S."/>
            <person name="Copeland A."/>
            <person name="Lapidus A."/>
            <person name="Glavina del Rio T."/>
            <person name="Dalin E."/>
            <person name="Tice H."/>
            <person name="Bruce D."/>
            <person name="Goodwin L."/>
            <person name="Pitluck S."/>
            <person name="Peters L."/>
            <person name="Mikhailova N."/>
            <person name="Teshima H."/>
            <person name="Kyrpides N."/>
            <person name="Mavromatis K."/>
            <person name="Ivanova N."/>
            <person name="Brettin T."/>
            <person name="Detter J.C."/>
            <person name="Han C."/>
            <person name="Larimer F."/>
            <person name="Land M."/>
            <person name="Hauser L."/>
            <person name="Markowitz V."/>
            <person name="Cheng J.-F."/>
            <person name="Hugenholtz P."/>
            <person name="Woyke T."/>
            <person name="Wu D."/>
            <person name="Spring S."/>
            <person name="Schroeder M."/>
            <person name="Brambilla E."/>
            <person name="Klenk H.-P."/>
            <person name="Eisen J.A."/>
        </authorList>
    </citation>
    <scope>NUCLEOTIDE SEQUENCE [LARGE SCALE GENOMIC DNA]</scope>
    <source>
        <strain evidence="10">DSM 15908 / JCM 11604 / IC-154</strain>
    </source>
</reference>
<dbReference type="KEGG" id="clg:Calag_0033"/>
<dbReference type="FunCoup" id="L0A7M8">
    <property type="interactions" value="137"/>
</dbReference>
<evidence type="ECO:0000256" key="3">
    <source>
        <dbReference type="ARBA" id="ARBA00022552"/>
    </source>
</evidence>
<keyword evidence="6" id="KW-0949">S-adenosyl-L-methionine</keyword>
<protein>
    <recommendedName>
        <fullName evidence="11">Ribosomal RNA small subunit methyltransferase Nep1</fullName>
    </recommendedName>
</protein>
<dbReference type="GO" id="GO:0070037">
    <property type="term" value="F:rRNA (pseudouridine) methyltransferase activity"/>
    <property type="evidence" value="ECO:0007669"/>
    <property type="project" value="InterPro"/>
</dbReference>
<proteinExistence type="inferred from homology"/>
<organism evidence="9 10">
    <name type="scientific">Caldisphaera lagunensis (strain DSM 15908 / JCM 11604 / ANMR 0165 / IC-154)</name>
    <dbReference type="NCBI Taxonomy" id="1056495"/>
    <lineage>
        <taxon>Archaea</taxon>
        <taxon>Thermoproteota</taxon>
        <taxon>Thermoprotei</taxon>
        <taxon>Acidilobales</taxon>
        <taxon>Caldisphaeraceae</taxon>
        <taxon>Caldisphaera</taxon>
    </lineage>
</organism>
<comment type="similarity">
    <text evidence="1">Belongs to the class IV-like SAM-binding methyltransferase superfamily. RNA methyltransferase NEP1 family.</text>
</comment>
<dbReference type="AlphaFoldDB" id="L0A7M8"/>
<dbReference type="PANTHER" id="PTHR12636:SF5">
    <property type="entry name" value="RIBOSOMAL RNA SMALL SUBUNIT METHYLTRANSFERASE NEP1"/>
    <property type="match status" value="1"/>
</dbReference>
<accession>L0A7M8</accession>
<dbReference type="SUPFAM" id="SSF75217">
    <property type="entry name" value="alpha/beta knot"/>
    <property type="match status" value="1"/>
</dbReference>
<dbReference type="RefSeq" id="WP_015231724.1">
    <property type="nucleotide sequence ID" value="NC_019791.1"/>
</dbReference>
<dbReference type="InParanoid" id="L0A7M8"/>
<keyword evidence="7" id="KW-0699">rRNA-binding</keyword>
<evidence type="ECO:0000256" key="1">
    <source>
        <dbReference type="ARBA" id="ARBA00008115"/>
    </source>
</evidence>
<evidence type="ECO:0000256" key="2">
    <source>
        <dbReference type="ARBA" id="ARBA00022517"/>
    </source>
</evidence>
<dbReference type="Gene3D" id="3.40.1280.10">
    <property type="match status" value="1"/>
</dbReference>
<evidence type="ECO:0000256" key="6">
    <source>
        <dbReference type="ARBA" id="ARBA00022691"/>
    </source>
</evidence>
<evidence type="ECO:0008006" key="11">
    <source>
        <dbReference type="Google" id="ProtNLM"/>
    </source>
</evidence>
<sequence>MGKIDIIYLESALELIPKEIIKKRKIKSNSSILDINFHYKDMLKLKDFKKRGRPDIIHNSLLNILEKPFVIDGKVDVYMHVYDGRVFKFSNDIRIPKNYDRFKGLMSQLLIYNKVPPNEEKPLIYLVSKNLDEFLNDKKILLLTENGEEHSVDDLINIALEKKMPIGIGAFAHGDFNEKTKKYAYKQIRLYHGYKFKSWDITCFISSKLMEKAI</sequence>
<keyword evidence="3" id="KW-0698">rRNA processing</keyword>
<dbReference type="InterPro" id="IPR029026">
    <property type="entry name" value="tRNA_m1G_MTases_N"/>
</dbReference>
<dbReference type="InterPro" id="IPR005304">
    <property type="entry name" value="Rbsml_bgen_MeTrfase_EMG1/NEP1"/>
</dbReference>
<name>L0A7M8_CALLD</name>
<dbReference type="EMBL" id="CP003378">
    <property type="protein sequence ID" value="AFZ69826.1"/>
    <property type="molecule type" value="Genomic_DNA"/>
</dbReference>
<dbReference type="HOGENOM" id="CLU_055846_1_3_2"/>
<dbReference type="STRING" id="1056495.Calag_0033"/>
<keyword evidence="2" id="KW-0690">Ribosome biogenesis</keyword>
<dbReference type="InterPro" id="IPR029028">
    <property type="entry name" value="Alpha/beta_knot_MTases"/>
</dbReference>